<gene>
    <name evidence="2" type="ORF">HNP52_002598</name>
</gene>
<feature type="transmembrane region" description="Helical" evidence="1">
    <location>
        <begin position="36"/>
        <end position="59"/>
    </location>
</feature>
<name>A0A7W7K215_9SPHN</name>
<evidence type="ECO:0000256" key="1">
    <source>
        <dbReference type="SAM" id="Phobius"/>
    </source>
</evidence>
<evidence type="ECO:0000313" key="2">
    <source>
        <dbReference type="EMBL" id="MBB4839529.1"/>
    </source>
</evidence>
<dbReference type="RefSeq" id="WP_184167695.1">
    <property type="nucleotide sequence ID" value="NZ_JACHLN010000002.1"/>
</dbReference>
<proteinExistence type="predicted"/>
<keyword evidence="1" id="KW-0812">Transmembrane</keyword>
<dbReference type="EMBL" id="JACHLN010000002">
    <property type="protein sequence ID" value="MBB4839529.1"/>
    <property type="molecule type" value="Genomic_DNA"/>
</dbReference>
<dbReference type="AlphaFoldDB" id="A0A7W7K215"/>
<reference evidence="2 3" key="1">
    <citation type="submission" date="2020-08" db="EMBL/GenBank/DDBJ databases">
        <title>Functional genomics of gut bacteria from endangered species of beetles.</title>
        <authorList>
            <person name="Carlos-Shanley C."/>
        </authorList>
    </citation>
    <scope>NUCLEOTIDE SEQUENCE [LARGE SCALE GENOMIC DNA]</scope>
    <source>
        <strain evidence="2 3">S00224</strain>
    </source>
</reference>
<organism evidence="2 3">
    <name type="scientific">Sphingomonas kyeonggiensis</name>
    <dbReference type="NCBI Taxonomy" id="1268553"/>
    <lineage>
        <taxon>Bacteria</taxon>
        <taxon>Pseudomonadati</taxon>
        <taxon>Pseudomonadota</taxon>
        <taxon>Alphaproteobacteria</taxon>
        <taxon>Sphingomonadales</taxon>
        <taxon>Sphingomonadaceae</taxon>
        <taxon>Sphingomonas</taxon>
    </lineage>
</organism>
<sequence>MRTSFPLGRVIGGVLLAALAASLVLSIPFGTFGLVVFPIAYLPTAMIGALVALPLYWLLHRFGIQRGWIAPLAGLLAGIGGMFWLDDPFASHPLVATPYWYAAAGIAGGCAFWWRMRSSLPPAAQ</sequence>
<feature type="transmembrane region" description="Helical" evidence="1">
    <location>
        <begin position="68"/>
        <end position="85"/>
    </location>
</feature>
<accession>A0A7W7K215</accession>
<comment type="caution">
    <text evidence="2">The sequence shown here is derived from an EMBL/GenBank/DDBJ whole genome shotgun (WGS) entry which is preliminary data.</text>
</comment>
<keyword evidence="1" id="KW-0472">Membrane</keyword>
<keyword evidence="1" id="KW-1133">Transmembrane helix</keyword>
<evidence type="ECO:0000313" key="3">
    <source>
        <dbReference type="Proteomes" id="UP000575241"/>
    </source>
</evidence>
<feature type="transmembrane region" description="Helical" evidence="1">
    <location>
        <begin position="97"/>
        <end position="114"/>
    </location>
</feature>
<keyword evidence="3" id="KW-1185">Reference proteome</keyword>
<dbReference type="Proteomes" id="UP000575241">
    <property type="component" value="Unassembled WGS sequence"/>
</dbReference>
<protein>
    <submittedName>
        <fullName evidence="2">Uncharacterized protein</fullName>
    </submittedName>
</protein>